<dbReference type="Proteomes" id="UP001162480">
    <property type="component" value="Chromosome 9"/>
</dbReference>
<keyword evidence="2" id="KW-1185">Reference proteome</keyword>
<name>A0AA36FA65_OCTVU</name>
<reference evidence="1" key="1">
    <citation type="submission" date="2023-08" db="EMBL/GenBank/DDBJ databases">
        <authorList>
            <person name="Alioto T."/>
            <person name="Alioto T."/>
            <person name="Gomez Garrido J."/>
        </authorList>
    </citation>
    <scope>NUCLEOTIDE SEQUENCE</scope>
</reference>
<organism evidence="1 2">
    <name type="scientific">Octopus vulgaris</name>
    <name type="common">Common octopus</name>
    <dbReference type="NCBI Taxonomy" id="6645"/>
    <lineage>
        <taxon>Eukaryota</taxon>
        <taxon>Metazoa</taxon>
        <taxon>Spiralia</taxon>
        <taxon>Lophotrochozoa</taxon>
        <taxon>Mollusca</taxon>
        <taxon>Cephalopoda</taxon>
        <taxon>Coleoidea</taxon>
        <taxon>Octopodiformes</taxon>
        <taxon>Octopoda</taxon>
        <taxon>Incirrata</taxon>
        <taxon>Octopodidae</taxon>
        <taxon>Octopus</taxon>
    </lineage>
</organism>
<evidence type="ECO:0000313" key="1">
    <source>
        <dbReference type="EMBL" id="CAI9727553.1"/>
    </source>
</evidence>
<dbReference type="EMBL" id="OX597822">
    <property type="protein sequence ID" value="CAI9727553.1"/>
    <property type="molecule type" value="Genomic_DNA"/>
</dbReference>
<dbReference type="AlphaFoldDB" id="A0AA36FA65"/>
<gene>
    <name evidence="1" type="ORF">OCTVUL_1B016676</name>
</gene>
<sequence>MERAAESFAGGFTFAGEDEGCGKIGPTLRRTGEVHIAFSESFRADLTEGKQDTVKIMNRDEMTFPNTIQPFTIFFSMNRIVLVLHIYCRKINHFVAFKQKDVDGVFFS</sequence>
<proteinExistence type="predicted"/>
<evidence type="ECO:0000313" key="2">
    <source>
        <dbReference type="Proteomes" id="UP001162480"/>
    </source>
</evidence>
<protein>
    <submittedName>
        <fullName evidence="1">Uncharacterized protein</fullName>
    </submittedName>
</protein>
<accession>A0AA36FA65</accession>